<evidence type="ECO:0000313" key="2">
    <source>
        <dbReference type="Proteomes" id="UP001206890"/>
    </source>
</evidence>
<dbReference type="RefSeq" id="WP_070720896.1">
    <property type="nucleotide sequence ID" value="NZ_JAFFGT010000096.1"/>
</dbReference>
<evidence type="ECO:0000313" key="1">
    <source>
        <dbReference type="EMBL" id="MCT2118251.1"/>
    </source>
</evidence>
<name>A0AAW5Q8J4_9ACTN</name>
<accession>A0AAW5Q8J4</accession>
<proteinExistence type="predicted"/>
<dbReference type="EMBL" id="JALXTC010000050">
    <property type="protein sequence ID" value="MCT2118251.1"/>
    <property type="molecule type" value="Genomic_DNA"/>
</dbReference>
<sequence>MNTIVIKAGEPISIDVDGDTLTWLHEDVRTKQGCVDVIDTKTHPVTRWEPLDIEGTLTCSQCGLQGSIHSGKWLRVFKRKPGQTVAEGYAAWRRYSKRAAERIRKEEEEGKR</sequence>
<protein>
    <submittedName>
        <fullName evidence="1">Uncharacterized protein</fullName>
    </submittedName>
</protein>
<organism evidence="1 2">
    <name type="scientific">Dietzia cinnamea</name>
    <dbReference type="NCBI Taxonomy" id="321318"/>
    <lineage>
        <taxon>Bacteria</taxon>
        <taxon>Bacillati</taxon>
        <taxon>Actinomycetota</taxon>
        <taxon>Actinomycetes</taxon>
        <taxon>Mycobacteriales</taxon>
        <taxon>Dietziaceae</taxon>
        <taxon>Dietzia</taxon>
    </lineage>
</organism>
<reference evidence="1" key="1">
    <citation type="submission" date="2022-04" db="EMBL/GenBank/DDBJ databases">
        <title>Human microbiome associated bacterial genomes.</title>
        <authorList>
            <person name="Sandstrom S."/>
            <person name="Salamzade R."/>
            <person name="Kalan L.R."/>
        </authorList>
    </citation>
    <scope>NUCLEOTIDE SEQUENCE</scope>
    <source>
        <strain evidence="1">P3-SID1762</strain>
    </source>
</reference>
<dbReference type="Proteomes" id="UP001206890">
    <property type="component" value="Unassembled WGS sequence"/>
</dbReference>
<comment type="caution">
    <text evidence="1">The sequence shown here is derived from an EMBL/GenBank/DDBJ whole genome shotgun (WGS) entry which is preliminary data.</text>
</comment>
<dbReference type="AlphaFoldDB" id="A0AAW5Q8J4"/>
<gene>
    <name evidence="1" type="ORF">M3D93_10875</name>
</gene>